<dbReference type="PANTHER" id="PTHR43707">
    <property type="entry name" value="HISTIDYL-TRNA SYNTHETASE"/>
    <property type="match status" value="1"/>
</dbReference>
<dbReference type="EMBL" id="DVOE01000010">
    <property type="protein sequence ID" value="HIU98377.1"/>
    <property type="molecule type" value="Genomic_DNA"/>
</dbReference>
<evidence type="ECO:0000313" key="4">
    <source>
        <dbReference type="Proteomes" id="UP000886857"/>
    </source>
</evidence>
<dbReference type="PANTHER" id="PTHR43707:SF1">
    <property type="entry name" value="HISTIDINE--TRNA LIGASE, MITOCHONDRIAL-RELATED"/>
    <property type="match status" value="1"/>
</dbReference>
<dbReference type="Gene3D" id="3.30.930.10">
    <property type="entry name" value="Bira Bifunctional Protein, Domain 2"/>
    <property type="match status" value="1"/>
</dbReference>
<organism evidence="3 4">
    <name type="scientific">Candidatus Limadaptatus stercoripullorum</name>
    <dbReference type="NCBI Taxonomy" id="2840846"/>
    <lineage>
        <taxon>Bacteria</taxon>
        <taxon>Bacillati</taxon>
        <taxon>Bacillota</taxon>
        <taxon>Clostridia</taxon>
        <taxon>Eubacteriales</taxon>
        <taxon>Candidatus Limadaptatus</taxon>
    </lineage>
</organism>
<feature type="binding site" evidence="1">
    <location>
        <begin position="255"/>
        <end position="256"/>
    </location>
    <ligand>
        <name>L-histidine</name>
        <dbReference type="ChEBI" id="CHEBI:57595"/>
    </ligand>
</feature>
<feature type="binding site" evidence="1">
    <location>
        <begin position="69"/>
        <end position="71"/>
    </location>
    <ligand>
        <name>L-histidine</name>
        <dbReference type="ChEBI" id="CHEBI:57595"/>
    </ligand>
</feature>
<sequence>MLIDTARLPKDERTYLELREIYEAAGYALYRMRRFEEYSLYLDNRNFLGSGQVLTFQGYGGKLMALKPDVTLSIAKNARFDDDKPVKVYYRESVYRTAGESGDFREINQMGLEYMGRGDGETVEICDLAMRSLAAIDPAFVFAVSHMGALSALIESAGVTAPSRVKAVMDCLRSRNTHDLAAAGGMSAEAAGRLAELISGSTRFPEALARLGALAVTPAAEAARAELEAIYKNAARTPYADNIRLDLSVVNDIDYYNGVVFQGFVERVPRAILSGGRYDGLLAKRGEGYTAMGFALSLGELNACYPCQGGEE</sequence>
<dbReference type="InterPro" id="IPR004516">
    <property type="entry name" value="HisRS/HisZ"/>
</dbReference>
<reference evidence="3" key="2">
    <citation type="journal article" date="2021" name="PeerJ">
        <title>Extensive microbial diversity within the chicken gut microbiome revealed by metagenomics and culture.</title>
        <authorList>
            <person name="Gilroy R."/>
            <person name="Ravi A."/>
            <person name="Getino M."/>
            <person name="Pursley I."/>
            <person name="Horton D.L."/>
            <person name="Alikhan N.F."/>
            <person name="Baker D."/>
            <person name="Gharbi K."/>
            <person name="Hall N."/>
            <person name="Watson M."/>
            <person name="Adriaenssens E.M."/>
            <person name="Foster-Nyarko E."/>
            <person name="Jarju S."/>
            <person name="Secka A."/>
            <person name="Antonio M."/>
            <person name="Oren A."/>
            <person name="Chaudhuri R.R."/>
            <person name="La Ragione R."/>
            <person name="Hildebrand F."/>
            <person name="Pallen M.J."/>
        </authorList>
    </citation>
    <scope>NUCLEOTIDE SEQUENCE</scope>
    <source>
        <strain evidence="3">10406</strain>
    </source>
</reference>
<dbReference type="GO" id="GO:0004821">
    <property type="term" value="F:histidine-tRNA ligase activity"/>
    <property type="evidence" value="ECO:0007669"/>
    <property type="project" value="TreeGrafter"/>
</dbReference>
<accession>A0A9D1N8B9</accession>
<evidence type="ECO:0000313" key="3">
    <source>
        <dbReference type="EMBL" id="HIU98377.1"/>
    </source>
</evidence>
<feature type="binding site" evidence="1">
    <location>
        <position position="109"/>
    </location>
    <ligand>
        <name>L-histidine</name>
        <dbReference type="ChEBI" id="CHEBI:57595"/>
    </ligand>
</feature>
<keyword evidence="3" id="KW-0808">Transferase</keyword>
<dbReference type="GO" id="GO:0016757">
    <property type="term" value="F:glycosyltransferase activity"/>
    <property type="evidence" value="ECO:0007669"/>
    <property type="project" value="UniProtKB-KW"/>
</dbReference>
<keyword evidence="3" id="KW-0328">Glycosyltransferase</keyword>
<dbReference type="Proteomes" id="UP000886857">
    <property type="component" value="Unassembled WGS sequence"/>
</dbReference>
<protein>
    <submittedName>
        <fullName evidence="3">ATP phosphoribosyltransferase regulatory subunit</fullName>
    </submittedName>
</protein>
<feature type="binding site" evidence="1">
    <location>
        <position position="96"/>
    </location>
    <ligand>
        <name>L-histidine</name>
        <dbReference type="ChEBI" id="CHEBI:57595"/>
    </ligand>
</feature>
<dbReference type="InterPro" id="IPR045864">
    <property type="entry name" value="aa-tRNA-synth_II/BPL/LPL"/>
</dbReference>
<gene>
    <name evidence="3" type="ORF">IAC73_00860</name>
</gene>
<comment type="caution">
    <text evidence="3">The sequence shown here is derived from an EMBL/GenBank/DDBJ whole genome shotgun (WGS) entry which is preliminary data.</text>
</comment>
<proteinExistence type="predicted"/>
<evidence type="ECO:0000259" key="2">
    <source>
        <dbReference type="Pfam" id="PF13393"/>
    </source>
</evidence>
<dbReference type="Pfam" id="PF13393">
    <property type="entry name" value="tRNA-synt_His"/>
    <property type="match status" value="1"/>
</dbReference>
<dbReference type="GO" id="GO:0005737">
    <property type="term" value="C:cytoplasm"/>
    <property type="evidence" value="ECO:0007669"/>
    <property type="project" value="InterPro"/>
</dbReference>
<dbReference type="SUPFAM" id="SSF55681">
    <property type="entry name" value="Class II aaRS and biotin synthetases"/>
    <property type="match status" value="1"/>
</dbReference>
<dbReference type="PIRSF" id="PIRSF001549">
    <property type="entry name" value="His-tRNA_synth"/>
    <property type="match status" value="1"/>
</dbReference>
<reference evidence="3" key="1">
    <citation type="submission" date="2020-10" db="EMBL/GenBank/DDBJ databases">
        <authorList>
            <person name="Gilroy R."/>
        </authorList>
    </citation>
    <scope>NUCLEOTIDE SEQUENCE</scope>
    <source>
        <strain evidence="3">10406</strain>
    </source>
</reference>
<dbReference type="AlphaFoldDB" id="A0A9D1N8B9"/>
<dbReference type="GO" id="GO:0140096">
    <property type="term" value="F:catalytic activity, acting on a protein"/>
    <property type="evidence" value="ECO:0007669"/>
    <property type="project" value="UniProtKB-ARBA"/>
</dbReference>
<feature type="domain" description="Class II Histidinyl-tRNA synthetase (HisRS)-like catalytic core" evidence="2">
    <location>
        <begin position="13"/>
        <end position="300"/>
    </location>
</feature>
<evidence type="ECO:0000256" key="1">
    <source>
        <dbReference type="PIRSR" id="PIRSR001549-1"/>
    </source>
</evidence>
<feature type="binding site" evidence="1">
    <location>
        <position position="113"/>
    </location>
    <ligand>
        <name>L-histidine</name>
        <dbReference type="ChEBI" id="CHEBI:57595"/>
    </ligand>
</feature>
<name>A0A9D1N8B9_9FIRM</name>
<dbReference type="GO" id="GO:0006427">
    <property type="term" value="P:histidyl-tRNA aminoacylation"/>
    <property type="evidence" value="ECO:0007669"/>
    <property type="project" value="TreeGrafter"/>
</dbReference>
<dbReference type="InterPro" id="IPR041715">
    <property type="entry name" value="HisRS-like_core"/>
</dbReference>